<evidence type="ECO:0000313" key="1">
    <source>
        <dbReference type="EMBL" id="RNA66876.1"/>
    </source>
</evidence>
<dbReference type="EMBL" id="RHIB01000003">
    <property type="protein sequence ID" value="RNA66876.1"/>
    <property type="molecule type" value="Genomic_DNA"/>
</dbReference>
<accession>A0A3M7TP22</accession>
<proteinExistence type="predicted"/>
<comment type="caution">
    <text evidence="1">The sequence shown here is derived from an EMBL/GenBank/DDBJ whole genome shotgun (WGS) entry which is preliminary data.</text>
</comment>
<gene>
    <name evidence="1" type="ORF">EBO34_16875</name>
</gene>
<keyword evidence="2" id="KW-1185">Reference proteome</keyword>
<dbReference type="Proteomes" id="UP000278746">
    <property type="component" value="Unassembled WGS sequence"/>
</dbReference>
<evidence type="ECO:0000313" key="2">
    <source>
        <dbReference type="Proteomes" id="UP000278746"/>
    </source>
</evidence>
<dbReference type="AlphaFoldDB" id="A0A3M7TP22"/>
<name>A0A3M7TP22_9BACI</name>
<organism evidence="1 2">
    <name type="scientific">Alteribacter keqinensis</name>
    <dbReference type="NCBI Taxonomy" id="2483800"/>
    <lineage>
        <taxon>Bacteria</taxon>
        <taxon>Bacillati</taxon>
        <taxon>Bacillota</taxon>
        <taxon>Bacilli</taxon>
        <taxon>Bacillales</taxon>
        <taxon>Bacillaceae</taxon>
        <taxon>Alteribacter</taxon>
    </lineage>
</organism>
<reference evidence="1 2" key="1">
    <citation type="submission" date="2018-10" db="EMBL/GenBank/DDBJ databases">
        <title>Bacillus Keqinensis sp. nov., a moderately halophilic bacterium isolated from a saline-alkaline lake.</title>
        <authorList>
            <person name="Wang H."/>
        </authorList>
    </citation>
    <scope>NUCLEOTIDE SEQUENCE [LARGE SCALE GENOMIC DNA]</scope>
    <source>
        <strain evidence="1 2">KQ-3</strain>
    </source>
</reference>
<protein>
    <submittedName>
        <fullName evidence="1">Uncharacterized protein</fullName>
    </submittedName>
</protein>
<sequence length="183" mass="19924">MVTGTGERKEGAARMNSGTKMLIFVILGLLAVLGCSNQSAKVTGDDEGVVVSTPLPKPPSLVVTVGEKEIKPIRGAYYWKIEHRDGTEESIVEADSFLPSGIPEFEEPVKVNGDAEVTFTFGEEPSGYQIREWEPGSERTIVGTYDEIDLAEFEGETILEVTSSWEAGAAGYILYLDVERESD</sequence>